<keyword evidence="6" id="KW-0808">Transferase</keyword>
<dbReference type="PANTHER" id="PTHR45528">
    <property type="entry name" value="SENSOR HISTIDINE KINASE CPXA"/>
    <property type="match status" value="1"/>
</dbReference>
<dbReference type="InterPro" id="IPR050398">
    <property type="entry name" value="HssS/ArlS-like"/>
</dbReference>
<dbReference type="CDD" id="cd00082">
    <property type="entry name" value="HisKA"/>
    <property type="match status" value="1"/>
</dbReference>
<evidence type="ECO:0000313" key="17">
    <source>
        <dbReference type="Proteomes" id="UP001057877"/>
    </source>
</evidence>
<evidence type="ECO:0000313" key="16">
    <source>
        <dbReference type="EMBL" id="UVI33663.1"/>
    </source>
</evidence>
<evidence type="ECO:0000256" key="12">
    <source>
        <dbReference type="ARBA" id="ARBA00023012"/>
    </source>
</evidence>
<evidence type="ECO:0000256" key="9">
    <source>
        <dbReference type="ARBA" id="ARBA00022777"/>
    </source>
</evidence>
<keyword evidence="11 14" id="KW-1133">Transmembrane helix</keyword>
<dbReference type="SMART" id="SM00387">
    <property type="entry name" value="HATPase_c"/>
    <property type="match status" value="1"/>
</dbReference>
<dbReference type="PRINTS" id="PR00344">
    <property type="entry name" value="BCTRLSENSOR"/>
</dbReference>
<dbReference type="CDD" id="cd00075">
    <property type="entry name" value="HATPase"/>
    <property type="match status" value="1"/>
</dbReference>
<evidence type="ECO:0000256" key="3">
    <source>
        <dbReference type="ARBA" id="ARBA00012438"/>
    </source>
</evidence>
<evidence type="ECO:0000256" key="1">
    <source>
        <dbReference type="ARBA" id="ARBA00000085"/>
    </source>
</evidence>
<reference evidence="16" key="1">
    <citation type="submission" date="2022-01" db="EMBL/GenBank/DDBJ databases">
        <title>Paenibacillus spongiae sp. nov., isolated from marine sponge.</title>
        <authorList>
            <person name="Li Z."/>
            <person name="Zhang M."/>
        </authorList>
    </citation>
    <scope>NUCLEOTIDE SEQUENCE</scope>
    <source>
        <strain evidence="16">PHS-Z3</strain>
    </source>
</reference>
<evidence type="ECO:0000256" key="4">
    <source>
        <dbReference type="ARBA" id="ARBA00022475"/>
    </source>
</evidence>
<comment type="catalytic activity">
    <reaction evidence="1">
        <text>ATP + protein L-histidine = ADP + protein N-phospho-L-histidine.</text>
        <dbReference type="EC" id="2.7.13.3"/>
    </reaction>
</comment>
<keyword evidence="17" id="KW-1185">Reference proteome</keyword>
<dbReference type="GO" id="GO:0016301">
    <property type="term" value="F:kinase activity"/>
    <property type="evidence" value="ECO:0007669"/>
    <property type="project" value="UniProtKB-KW"/>
</dbReference>
<evidence type="ECO:0000259" key="15">
    <source>
        <dbReference type="PROSITE" id="PS50109"/>
    </source>
</evidence>
<proteinExistence type="predicted"/>
<dbReference type="EMBL" id="CP091430">
    <property type="protein sequence ID" value="UVI33663.1"/>
    <property type="molecule type" value="Genomic_DNA"/>
</dbReference>
<dbReference type="PROSITE" id="PS50109">
    <property type="entry name" value="HIS_KIN"/>
    <property type="match status" value="1"/>
</dbReference>
<dbReference type="Pfam" id="PF00512">
    <property type="entry name" value="HisKA"/>
    <property type="match status" value="1"/>
</dbReference>
<dbReference type="InterPro" id="IPR036097">
    <property type="entry name" value="HisK_dim/P_sf"/>
</dbReference>
<dbReference type="PANTHER" id="PTHR45528:SF1">
    <property type="entry name" value="SENSOR HISTIDINE KINASE CPXA"/>
    <property type="match status" value="1"/>
</dbReference>
<keyword evidence="9 16" id="KW-0418">Kinase</keyword>
<gene>
    <name evidence="16" type="ORF">L1F29_16975</name>
</gene>
<keyword evidence="4" id="KW-1003">Cell membrane</keyword>
<dbReference type="SUPFAM" id="SSF47384">
    <property type="entry name" value="Homodimeric domain of signal transducing histidine kinase"/>
    <property type="match status" value="1"/>
</dbReference>
<dbReference type="Proteomes" id="UP001057877">
    <property type="component" value="Chromosome"/>
</dbReference>
<sequence>MVYIALISIMVAVFVLTRFFLLKREIKRATMQLNELNGKQTEKKIDVAYYDKSFENLASKINDQIDLTLQAYAEKRSKENELKQSIANISHDIRTPMTSILGYVQLLESDELSSEERTEYTAIIKSGALRLKVLLEDFFELSLIESGDYRLKMEKIKLNHLLIEVLAGFYEQFHQQSIEPALHIPEKEISIIADSSAVKRVIENLLLNAIKHSSGDVTIRLEKLPSSIQLIISNAVSQLSENDIIFLFDRFYKADKTRFAKGTGLGLSIAKSLMLKMNGNLSAELKENQLIIKCEWKD</sequence>
<dbReference type="InterPro" id="IPR005467">
    <property type="entry name" value="His_kinase_dom"/>
</dbReference>
<organism evidence="16 17">
    <name type="scientific">Paenibacillus spongiae</name>
    <dbReference type="NCBI Taxonomy" id="2909671"/>
    <lineage>
        <taxon>Bacteria</taxon>
        <taxon>Bacillati</taxon>
        <taxon>Bacillota</taxon>
        <taxon>Bacilli</taxon>
        <taxon>Bacillales</taxon>
        <taxon>Paenibacillaceae</taxon>
        <taxon>Paenibacillus</taxon>
    </lineage>
</organism>
<dbReference type="InterPro" id="IPR003594">
    <property type="entry name" value="HATPase_dom"/>
</dbReference>
<dbReference type="InterPro" id="IPR036890">
    <property type="entry name" value="HATPase_C_sf"/>
</dbReference>
<evidence type="ECO:0000256" key="13">
    <source>
        <dbReference type="ARBA" id="ARBA00023136"/>
    </source>
</evidence>
<keyword evidence="5" id="KW-0597">Phosphoprotein</keyword>
<dbReference type="InterPro" id="IPR004358">
    <property type="entry name" value="Sig_transdc_His_kin-like_C"/>
</dbReference>
<dbReference type="Pfam" id="PF02518">
    <property type="entry name" value="HATPase_c"/>
    <property type="match status" value="1"/>
</dbReference>
<evidence type="ECO:0000256" key="14">
    <source>
        <dbReference type="SAM" id="Phobius"/>
    </source>
</evidence>
<keyword evidence="10" id="KW-0067">ATP-binding</keyword>
<dbReference type="EC" id="2.7.13.3" evidence="3"/>
<protein>
    <recommendedName>
        <fullName evidence="3">histidine kinase</fullName>
        <ecNumber evidence="3">2.7.13.3</ecNumber>
    </recommendedName>
</protein>
<evidence type="ECO:0000256" key="8">
    <source>
        <dbReference type="ARBA" id="ARBA00022741"/>
    </source>
</evidence>
<evidence type="ECO:0000256" key="6">
    <source>
        <dbReference type="ARBA" id="ARBA00022679"/>
    </source>
</evidence>
<evidence type="ECO:0000256" key="5">
    <source>
        <dbReference type="ARBA" id="ARBA00022553"/>
    </source>
</evidence>
<keyword evidence="7 14" id="KW-0812">Transmembrane</keyword>
<keyword evidence="8" id="KW-0547">Nucleotide-binding</keyword>
<accession>A0ABY5SM78</accession>
<keyword evidence="12" id="KW-0902">Two-component regulatory system</keyword>
<feature type="transmembrane region" description="Helical" evidence="14">
    <location>
        <begin position="6"/>
        <end position="22"/>
    </location>
</feature>
<evidence type="ECO:0000256" key="10">
    <source>
        <dbReference type="ARBA" id="ARBA00022840"/>
    </source>
</evidence>
<dbReference type="Gene3D" id="1.10.287.130">
    <property type="match status" value="1"/>
</dbReference>
<dbReference type="InterPro" id="IPR003661">
    <property type="entry name" value="HisK_dim/P_dom"/>
</dbReference>
<dbReference type="SUPFAM" id="SSF55874">
    <property type="entry name" value="ATPase domain of HSP90 chaperone/DNA topoisomerase II/histidine kinase"/>
    <property type="match status" value="1"/>
</dbReference>
<dbReference type="SMART" id="SM00388">
    <property type="entry name" value="HisKA"/>
    <property type="match status" value="1"/>
</dbReference>
<keyword evidence="13 14" id="KW-0472">Membrane</keyword>
<comment type="subcellular location">
    <subcellularLocation>
        <location evidence="2">Cell membrane</location>
        <topology evidence="2">Multi-pass membrane protein</topology>
    </subcellularLocation>
</comment>
<evidence type="ECO:0000256" key="11">
    <source>
        <dbReference type="ARBA" id="ARBA00022989"/>
    </source>
</evidence>
<dbReference type="Gene3D" id="3.30.565.10">
    <property type="entry name" value="Histidine kinase-like ATPase, C-terminal domain"/>
    <property type="match status" value="1"/>
</dbReference>
<evidence type="ECO:0000256" key="7">
    <source>
        <dbReference type="ARBA" id="ARBA00022692"/>
    </source>
</evidence>
<feature type="domain" description="Histidine kinase" evidence="15">
    <location>
        <begin position="88"/>
        <end position="284"/>
    </location>
</feature>
<name>A0ABY5SM78_9BACL</name>
<evidence type="ECO:0000256" key="2">
    <source>
        <dbReference type="ARBA" id="ARBA00004651"/>
    </source>
</evidence>